<comment type="caution">
    <text evidence="1">The sequence shown here is derived from an EMBL/GenBank/DDBJ whole genome shotgun (WGS) entry which is preliminary data.</text>
</comment>
<dbReference type="PANTHER" id="PTHR31630">
    <property type="entry name" value="PHYTANOYL-COA DIOXYGENASE-RELATED-RELATED"/>
    <property type="match status" value="1"/>
</dbReference>
<dbReference type="SUPFAM" id="SSF51197">
    <property type="entry name" value="Clavaminate synthase-like"/>
    <property type="match status" value="1"/>
</dbReference>
<name>A0AB34K084_PRYPA</name>
<dbReference type="Gene3D" id="2.60.120.620">
    <property type="entry name" value="q2cbj1_9rhob like domain"/>
    <property type="match status" value="1"/>
</dbReference>
<sequence>MLHLLLATPALRSPVVRHHSLYANGSFAVDTTVEVPRFEPGVEALEHLKREGYVVVRGIANASELDEARRLLWSFLEGAGVGVRREEPSTWHRSKPNPYGIVWGFGVGHSRFMWYIRTRPRLLKMFELIWSTDDLLASFEGFSMMPPPAQESSWQMAESWFHTDQNAKSRPGRQTVQSFTSLWDQDEGTGAFVVVPRSHKRHMEVTRRVYEARPRTDDEQQFLMIPADDIVLRSPRKPHLVRCKAGDAVLWDSRTVHCNTPRLIQAIPWVSPARAEALEEPTPRPSRLVAYASFAPRKRASDVVIRKRQHGLREQQTCTHWPFDYTCIPTPASRGEVASDPLLLAQPLHKHLIGYTDAQIDAWYHGRPPSGNTHADSGFDHPLPLDLQRSEHELQQILKADQASMDASRRTDSIRS</sequence>
<dbReference type="PANTHER" id="PTHR31630:SF6">
    <property type="entry name" value="PHYTANOYL-COA DIOXYGENASE-RELATED"/>
    <property type="match status" value="1"/>
</dbReference>
<dbReference type="Pfam" id="PF05721">
    <property type="entry name" value="PhyH"/>
    <property type="match status" value="1"/>
</dbReference>
<keyword evidence="2" id="KW-1185">Reference proteome</keyword>
<gene>
    <name evidence="1" type="ORF">AB1Y20_009398</name>
</gene>
<dbReference type="Proteomes" id="UP001515480">
    <property type="component" value="Unassembled WGS sequence"/>
</dbReference>
<dbReference type="EMBL" id="JBGBPQ010000002">
    <property type="protein sequence ID" value="KAL1528029.1"/>
    <property type="molecule type" value="Genomic_DNA"/>
</dbReference>
<organism evidence="1 2">
    <name type="scientific">Prymnesium parvum</name>
    <name type="common">Toxic golden alga</name>
    <dbReference type="NCBI Taxonomy" id="97485"/>
    <lineage>
        <taxon>Eukaryota</taxon>
        <taxon>Haptista</taxon>
        <taxon>Haptophyta</taxon>
        <taxon>Prymnesiophyceae</taxon>
        <taxon>Prymnesiales</taxon>
        <taxon>Prymnesiaceae</taxon>
        <taxon>Prymnesium</taxon>
    </lineage>
</organism>
<evidence type="ECO:0008006" key="3">
    <source>
        <dbReference type="Google" id="ProtNLM"/>
    </source>
</evidence>
<protein>
    <recommendedName>
        <fullName evidence="3">Phytanoyl-CoA dioxygenase</fullName>
    </recommendedName>
</protein>
<accession>A0AB34K084</accession>
<dbReference type="AlphaFoldDB" id="A0AB34K084"/>
<proteinExistence type="predicted"/>
<reference evidence="1 2" key="1">
    <citation type="journal article" date="2024" name="Science">
        <title>Giant polyketide synthase enzymes in the biosynthesis of giant marine polyether toxins.</title>
        <authorList>
            <person name="Fallon T.R."/>
            <person name="Shende V.V."/>
            <person name="Wierzbicki I.H."/>
            <person name="Pendleton A.L."/>
            <person name="Watervoot N.F."/>
            <person name="Auber R.P."/>
            <person name="Gonzalez D.J."/>
            <person name="Wisecaver J.H."/>
            <person name="Moore B.S."/>
        </authorList>
    </citation>
    <scope>NUCLEOTIDE SEQUENCE [LARGE SCALE GENOMIC DNA]</scope>
    <source>
        <strain evidence="1 2">12B1</strain>
    </source>
</reference>
<dbReference type="InterPro" id="IPR008775">
    <property type="entry name" value="Phytyl_CoA_dOase-like"/>
</dbReference>
<evidence type="ECO:0000313" key="2">
    <source>
        <dbReference type="Proteomes" id="UP001515480"/>
    </source>
</evidence>
<evidence type="ECO:0000313" key="1">
    <source>
        <dbReference type="EMBL" id="KAL1528029.1"/>
    </source>
</evidence>